<accession>A0A0C3D5J1</accession>
<dbReference type="PANTHER" id="PTHR24148">
    <property type="entry name" value="ANKYRIN REPEAT DOMAIN-CONTAINING PROTEIN 39 HOMOLOG-RELATED"/>
    <property type="match status" value="1"/>
</dbReference>
<dbReference type="Proteomes" id="UP000054321">
    <property type="component" value="Unassembled WGS sequence"/>
</dbReference>
<sequence>MAERKKCNSIDKRRTPQHDKVNQKYHYWTLQEKEWFRLVVIEPSLDPQHQISCSLIHQRIKDCAEYEALSYTWGTDRPKTPILIDGGVTFVRSNVYAALRNLRLTTKDRIIWIDALSINQNDIPERNFQVSQMTEIYSCARQVIVWLG</sequence>
<evidence type="ECO:0000313" key="2">
    <source>
        <dbReference type="EMBL" id="KIM97147.1"/>
    </source>
</evidence>
<reference evidence="3" key="2">
    <citation type="submission" date="2015-01" db="EMBL/GenBank/DDBJ databases">
        <title>Evolutionary Origins and Diversification of the Mycorrhizal Mutualists.</title>
        <authorList>
            <consortium name="DOE Joint Genome Institute"/>
            <consortium name="Mycorrhizal Genomics Consortium"/>
            <person name="Kohler A."/>
            <person name="Kuo A."/>
            <person name="Nagy L.G."/>
            <person name="Floudas D."/>
            <person name="Copeland A."/>
            <person name="Barry K.W."/>
            <person name="Cichocki N."/>
            <person name="Veneault-Fourrey C."/>
            <person name="LaButti K."/>
            <person name="Lindquist E.A."/>
            <person name="Lipzen A."/>
            <person name="Lundell T."/>
            <person name="Morin E."/>
            <person name="Murat C."/>
            <person name="Riley R."/>
            <person name="Ohm R."/>
            <person name="Sun H."/>
            <person name="Tunlid A."/>
            <person name="Henrissat B."/>
            <person name="Grigoriev I.V."/>
            <person name="Hibbett D.S."/>
            <person name="Martin F."/>
        </authorList>
    </citation>
    <scope>NUCLEOTIDE SEQUENCE [LARGE SCALE GENOMIC DNA]</scope>
    <source>
        <strain evidence="3">Zn</strain>
    </source>
</reference>
<dbReference type="AlphaFoldDB" id="A0A0C3D5J1"/>
<proteinExistence type="predicted"/>
<protein>
    <recommendedName>
        <fullName evidence="1">Heterokaryon incompatibility domain-containing protein</fullName>
    </recommendedName>
</protein>
<dbReference type="HOGENOM" id="CLU_004184_6_2_1"/>
<dbReference type="PANTHER" id="PTHR24148:SF73">
    <property type="entry name" value="HET DOMAIN PROTEIN (AFU_ORTHOLOGUE AFUA_8G01020)"/>
    <property type="match status" value="1"/>
</dbReference>
<dbReference type="InterPro" id="IPR010730">
    <property type="entry name" value="HET"/>
</dbReference>
<reference evidence="2 3" key="1">
    <citation type="submission" date="2014-04" db="EMBL/GenBank/DDBJ databases">
        <authorList>
            <consortium name="DOE Joint Genome Institute"/>
            <person name="Kuo A."/>
            <person name="Martino E."/>
            <person name="Perotto S."/>
            <person name="Kohler A."/>
            <person name="Nagy L.G."/>
            <person name="Floudas D."/>
            <person name="Copeland A."/>
            <person name="Barry K.W."/>
            <person name="Cichocki N."/>
            <person name="Veneault-Fourrey C."/>
            <person name="LaButti K."/>
            <person name="Lindquist E.A."/>
            <person name="Lipzen A."/>
            <person name="Lundell T."/>
            <person name="Morin E."/>
            <person name="Murat C."/>
            <person name="Sun H."/>
            <person name="Tunlid A."/>
            <person name="Henrissat B."/>
            <person name="Grigoriev I.V."/>
            <person name="Hibbett D.S."/>
            <person name="Martin F."/>
            <person name="Nordberg H.P."/>
            <person name="Cantor M.N."/>
            <person name="Hua S.X."/>
        </authorList>
    </citation>
    <scope>NUCLEOTIDE SEQUENCE [LARGE SCALE GENOMIC DNA]</scope>
    <source>
        <strain evidence="2 3">Zn</strain>
    </source>
</reference>
<name>A0A0C3D5J1_OIDMZ</name>
<gene>
    <name evidence="2" type="ORF">OIDMADRAFT_130596</name>
</gene>
<keyword evidence="3" id="KW-1185">Reference proteome</keyword>
<dbReference type="EMBL" id="KN832882">
    <property type="protein sequence ID" value="KIM97147.1"/>
    <property type="molecule type" value="Genomic_DNA"/>
</dbReference>
<dbReference type="InterPro" id="IPR052895">
    <property type="entry name" value="HetReg/Transcr_Mod"/>
</dbReference>
<organism evidence="2 3">
    <name type="scientific">Oidiodendron maius (strain Zn)</name>
    <dbReference type="NCBI Taxonomy" id="913774"/>
    <lineage>
        <taxon>Eukaryota</taxon>
        <taxon>Fungi</taxon>
        <taxon>Dikarya</taxon>
        <taxon>Ascomycota</taxon>
        <taxon>Pezizomycotina</taxon>
        <taxon>Leotiomycetes</taxon>
        <taxon>Leotiomycetes incertae sedis</taxon>
        <taxon>Myxotrichaceae</taxon>
        <taxon>Oidiodendron</taxon>
    </lineage>
</organism>
<evidence type="ECO:0000259" key="1">
    <source>
        <dbReference type="Pfam" id="PF06985"/>
    </source>
</evidence>
<feature type="domain" description="Heterokaryon incompatibility" evidence="1">
    <location>
        <begin position="66"/>
        <end position="148"/>
    </location>
</feature>
<evidence type="ECO:0000313" key="3">
    <source>
        <dbReference type="Proteomes" id="UP000054321"/>
    </source>
</evidence>
<dbReference type="OrthoDB" id="2157530at2759"/>
<dbReference type="InParanoid" id="A0A0C3D5J1"/>
<dbReference type="Pfam" id="PF06985">
    <property type="entry name" value="HET"/>
    <property type="match status" value="1"/>
</dbReference>
<dbReference type="STRING" id="913774.A0A0C3D5J1"/>
<feature type="non-terminal residue" evidence="2">
    <location>
        <position position="148"/>
    </location>
</feature>